<keyword evidence="3" id="KW-1185">Reference proteome</keyword>
<dbReference type="FunCoup" id="A7TFM9">
    <property type="interactions" value="332"/>
</dbReference>
<dbReference type="KEGG" id="vpo:Kpol_1023p6"/>
<dbReference type="PhylomeDB" id="A7TFM9"/>
<dbReference type="Proteomes" id="UP000000267">
    <property type="component" value="Unassembled WGS sequence"/>
</dbReference>
<dbReference type="eggNOG" id="ENOG502S3ZS">
    <property type="taxonomic scope" value="Eukaryota"/>
</dbReference>
<reference evidence="2 3" key="1">
    <citation type="journal article" date="2007" name="Proc. Natl. Acad. Sci. U.S.A.">
        <title>Independent sorting-out of thousands of duplicated gene pairs in two yeast species descended from a whole-genome duplication.</title>
        <authorList>
            <person name="Scannell D.R."/>
            <person name="Frank A.C."/>
            <person name="Conant G.C."/>
            <person name="Byrne K.P."/>
            <person name="Woolfit M."/>
            <person name="Wolfe K.H."/>
        </authorList>
    </citation>
    <scope>NUCLEOTIDE SEQUENCE [LARGE SCALE GENOMIC DNA]</scope>
    <source>
        <strain evidence="3">ATCC 22028 / DSM 70294 / BCRC 21397 / CBS 2163 / NBRC 10782 / NRRL Y-8283 / UCD 57-17</strain>
    </source>
</reference>
<dbReference type="OMA" id="KNWNNNS"/>
<dbReference type="GO" id="GO:1905761">
    <property type="term" value="F:SCF ubiquitin ligase complex binding"/>
    <property type="evidence" value="ECO:0007669"/>
    <property type="project" value="EnsemblFungi"/>
</dbReference>
<dbReference type="GO" id="GO:0005634">
    <property type="term" value="C:nucleus"/>
    <property type="evidence" value="ECO:0007669"/>
    <property type="project" value="EnsemblFungi"/>
</dbReference>
<feature type="region of interest" description="Disordered" evidence="1">
    <location>
        <begin position="35"/>
        <end position="91"/>
    </location>
</feature>
<sequence length="274" mass="31514">MDDTSLNPATPPRSRGVSKMSTEMIYEDSYIETSSEDISFSTPRKPSQMAAPVTPSTTKQFKHVPLLAPPSITKNSNKGLKSPAYTPNRRSSITTKRSLPLVELPEVDSKTLRSHQSNNLIFNDHNNVFLSNNRKNLFNKLAVEEDEQFEREVKSMKTVPGTPSHKITTFEMARQWHDERYLEDQSDDDNEILISKNSSVNPFFSDSIPTQEELYSRKQTLISENPDIENSITYLNKKGEVIEKRMLTPEEKDRFKPKRLFAEELDKLRDEDKN</sequence>
<dbReference type="OrthoDB" id="4060584at2759"/>
<accession>A7TFM9</accession>
<gene>
    <name evidence="2" type="ORF">Kpol_1023p6</name>
</gene>
<feature type="compositionally biased region" description="Polar residues" evidence="1">
    <location>
        <begin position="35"/>
        <end position="45"/>
    </location>
</feature>
<dbReference type="GeneID" id="5547154"/>
<dbReference type="AlphaFoldDB" id="A7TFM9"/>
<organism evidence="3">
    <name type="scientific">Vanderwaltozyma polyspora (strain ATCC 22028 / DSM 70294 / BCRC 21397 / CBS 2163 / NBRC 10782 / NRRL Y-8283 / UCD 57-17)</name>
    <name type="common">Kluyveromyces polysporus</name>
    <dbReference type="NCBI Taxonomy" id="436907"/>
    <lineage>
        <taxon>Eukaryota</taxon>
        <taxon>Fungi</taxon>
        <taxon>Dikarya</taxon>
        <taxon>Ascomycota</taxon>
        <taxon>Saccharomycotina</taxon>
        <taxon>Saccharomycetes</taxon>
        <taxon>Saccharomycetales</taxon>
        <taxon>Saccharomycetaceae</taxon>
        <taxon>Vanderwaltozyma</taxon>
    </lineage>
</organism>
<dbReference type="EMBL" id="DS480384">
    <property type="protein sequence ID" value="EDO18837.1"/>
    <property type="molecule type" value="Genomic_DNA"/>
</dbReference>
<dbReference type="GO" id="GO:0000082">
    <property type="term" value="P:G1/S transition of mitotic cell cycle"/>
    <property type="evidence" value="ECO:0007669"/>
    <property type="project" value="EnsemblFungi"/>
</dbReference>
<dbReference type="GO" id="GO:0004861">
    <property type="term" value="F:cyclin-dependent protein serine/threonine kinase inhibitor activity"/>
    <property type="evidence" value="ECO:0007669"/>
    <property type="project" value="EnsemblFungi"/>
</dbReference>
<feature type="region of interest" description="Disordered" evidence="1">
    <location>
        <begin position="1"/>
        <end position="21"/>
    </location>
</feature>
<dbReference type="STRING" id="436907.A7TFM9"/>
<dbReference type="InParanoid" id="A7TFM9"/>
<evidence type="ECO:0000313" key="2">
    <source>
        <dbReference type="EMBL" id="EDO18837.1"/>
    </source>
</evidence>
<evidence type="ECO:0000313" key="3">
    <source>
        <dbReference type="Proteomes" id="UP000000267"/>
    </source>
</evidence>
<dbReference type="GO" id="GO:0016242">
    <property type="term" value="P:negative regulation of macroautophagy"/>
    <property type="evidence" value="ECO:0007669"/>
    <property type="project" value="EnsemblFungi"/>
</dbReference>
<dbReference type="HOGENOM" id="CLU_086083_0_0_1"/>
<protein>
    <submittedName>
        <fullName evidence="2">Uncharacterized protein</fullName>
    </submittedName>
</protein>
<name>A7TFM9_VANPO</name>
<dbReference type="RefSeq" id="XP_001646695.1">
    <property type="nucleotide sequence ID" value="XM_001646645.1"/>
</dbReference>
<proteinExistence type="predicted"/>
<dbReference type="GO" id="GO:0005737">
    <property type="term" value="C:cytoplasm"/>
    <property type="evidence" value="ECO:0007669"/>
    <property type="project" value="EnsemblFungi"/>
</dbReference>
<evidence type="ECO:0000256" key="1">
    <source>
        <dbReference type="SAM" id="MobiDB-lite"/>
    </source>
</evidence>